<name>B0VFX8_CLOAI</name>
<dbReference type="KEGG" id="caci:CLOAM1581"/>
<reference evidence="1 2" key="1">
    <citation type="journal article" date="2008" name="J. Bacteriol.">
        <title>'Candidatus Cloacamonas acidaminovorans': genome sequence reconstruction provides a first glimpse of a new bacterial division.</title>
        <authorList>
            <person name="Pelletier E."/>
            <person name="Kreimeyer A."/>
            <person name="Bocs S."/>
            <person name="Rouy Z."/>
            <person name="Gyapay G."/>
            <person name="Chouari R."/>
            <person name="Riviere D."/>
            <person name="Ganesan A."/>
            <person name="Daegelen P."/>
            <person name="Sghir A."/>
            <person name="Cohen G.N."/>
            <person name="Medigue C."/>
            <person name="Weissenbach J."/>
            <person name="Le Paslier D."/>
        </authorList>
    </citation>
    <scope>NUCLEOTIDE SEQUENCE [LARGE SCALE GENOMIC DNA]</scope>
    <source>
        <strain evidence="2">Evry</strain>
    </source>
</reference>
<sequence length="48" mass="5713">MKRLKRFRTRKVEILFNYTLQSTLLPQINNQEIVELQVNDELAVLPQA</sequence>
<dbReference type="AlphaFoldDB" id="B0VFX8"/>
<proteinExistence type="predicted"/>
<dbReference type="EMBL" id="CU466930">
    <property type="protein sequence ID" value="CAO81420.1"/>
    <property type="molecule type" value="Genomic_DNA"/>
</dbReference>
<dbReference type="STRING" id="459349.CLOAM1581"/>
<dbReference type="Proteomes" id="UP000002019">
    <property type="component" value="Chromosome"/>
</dbReference>
<gene>
    <name evidence="1" type="ordered locus">CLOAM1581</name>
</gene>
<evidence type="ECO:0000313" key="2">
    <source>
        <dbReference type="Proteomes" id="UP000002019"/>
    </source>
</evidence>
<keyword evidence="2" id="KW-1185">Reference proteome</keyword>
<protein>
    <submittedName>
        <fullName evidence="1">Uncharacterized protein</fullName>
    </submittedName>
</protein>
<accession>B0VFX8</accession>
<evidence type="ECO:0000313" key="1">
    <source>
        <dbReference type="EMBL" id="CAO81420.1"/>
    </source>
</evidence>
<dbReference type="HOGENOM" id="CLU_3151061_0_0_0"/>
<organism evidence="1 2">
    <name type="scientific">Cloacimonas acidaminovorans (strain Evry)</name>
    <dbReference type="NCBI Taxonomy" id="459349"/>
    <lineage>
        <taxon>Bacteria</taxon>
        <taxon>Pseudomonadati</taxon>
        <taxon>Candidatus Cloacimonadota</taxon>
        <taxon>Candidatus Cloacimonadia</taxon>
        <taxon>Candidatus Cloacimonadales</taxon>
        <taxon>Candidatus Cloacimonadaceae</taxon>
        <taxon>Candidatus Cloacimonas</taxon>
    </lineage>
</organism>